<sequence length="355" mass="40255">MAQVEEILIEVEAVQAVYGDDCVVVDSFPPYLHVHVKPRTADVSSQQFVEAVIGIRAGPQYPEKPPYIDLIESKGLDEQRQKHLVTSIRNRACELSSCLMLVALCEEAVEELSVMNHPEGNCPLCLCPLVLEDEQNEALPFMKLMSCFHCFHSECIIRWWNWLQKERESNTNTSSTSALHCIRDGENENDMQGINEESMGNCPVCRKVFHTKDFEHVLGLVGAHRTELSSDRTEVEDEKLLQSDSENIRRQKFEAVLKLQEENSGLIEPKKNLVVLPGMYLPQSVRQPTQALEKENAEEQQRDSTAGSTETNSGVLSNRPSSSEHRNTGRRKQRIQNSRKQVRQWVRKGDGASNN</sequence>
<dbReference type="SUPFAM" id="SSF54495">
    <property type="entry name" value="UBC-like"/>
    <property type="match status" value="1"/>
</dbReference>
<organism evidence="5 6">
    <name type="scientific">Jatropha curcas</name>
    <name type="common">Barbados nut</name>
    <dbReference type="NCBI Taxonomy" id="180498"/>
    <lineage>
        <taxon>Eukaryota</taxon>
        <taxon>Viridiplantae</taxon>
        <taxon>Streptophyta</taxon>
        <taxon>Embryophyta</taxon>
        <taxon>Tracheophyta</taxon>
        <taxon>Spermatophyta</taxon>
        <taxon>Magnoliopsida</taxon>
        <taxon>eudicotyledons</taxon>
        <taxon>Gunneridae</taxon>
        <taxon>Pentapetalae</taxon>
        <taxon>rosids</taxon>
        <taxon>fabids</taxon>
        <taxon>Malpighiales</taxon>
        <taxon>Euphorbiaceae</taxon>
        <taxon>Crotonoideae</taxon>
        <taxon>Jatropheae</taxon>
        <taxon>Jatropha</taxon>
    </lineage>
</organism>
<dbReference type="InterPro" id="IPR006575">
    <property type="entry name" value="RWD_dom"/>
</dbReference>
<evidence type="ECO:0000313" key="6">
    <source>
        <dbReference type="Proteomes" id="UP000027138"/>
    </source>
</evidence>
<dbReference type="AlphaFoldDB" id="A0A067KAM4"/>
<dbReference type="GO" id="GO:0016567">
    <property type="term" value="P:protein ubiquitination"/>
    <property type="evidence" value="ECO:0007669"/>
    <property type="project" value="TreeGrafter"/>
</dbReference>
<dbReference type="InterPro" id="IPR039133">
    <property type="entry name" value="RNF25"/>
</dbReference>
<gene>
    <name evidence="5" type="ORF">JCGZ_14635</name>
</gene>
<dbReference type="GO" id="GO:0005634">
    <property type="term" value="C:nucleus"/>
    <property type="evidence" value="ECO:0007669"/>
    <property type="project" value="TreeGrafter"/>
</dbReference>
<dbReference type="PANTHER" id="PTHR13198">
    <property type="entry name" value="RING FINGER PROTEIN 25"/>
    <property type="match status" value="1"/>
</dbReference>
<name>A0A067KAM4_JATCU</name>
<keyword evidence="1" id="KW-0479">Metal-binding</keyword>
<dbReference type="PANTHER" id="PTHR13198:SF4">
    <property type="entry name" value="E3 UBIQUITIN-PROTEIN LIGASE RNF25"/>
    <property type="match status" value="1"/>
</dbReference>
<dbReference type="CDD" id="cd23818">
    <property type="entry name" value="RWD_RNF25"/>
    <property type="match status" value="1"/>
</dbReference>
<dbReference type="GO" id="GO:0061630">
    <property type="term" value="F:ubiquitin protein ligase activity"/>
    <property type="evidence" value="ECO:0007669"/>
    <property type="project" value="InterPro"/>
</dbReference>
<dbReference type="InterPro" id="IPR013083">
    <property type="entry name" value="Znf_RING/FYVE/PHD"/>
</dbReference>
<feature type="domain" description="RWD" evidence="4">
    <location>
        <begin position="9"/>
        <end position="115"/>
    </location>
</feature>
<feature type="region of interest" description="Disordered" evidence="2">
    <location>
        <begin position="288"/>
        <end position="355"/>
    </location>
</feature>
<evidence type="ECO:0000259" key="4">
    <source>
        <dbReference type="PROSITE" id="PS50908"/>
    </source>
</evidence>
<dbReference type="FunFam" id="3.30.40.10:FF:000914">
    <property type="entry name" value="RWD domain-containing protein"/>
    <property type="match status" value="1"/>
</dbReference>
<dbReference type="EMBL" id="KK914782">
    <property type="protein sequence ID" value="KDP28864.1"/>
    <property type="molecule type" value="Genomic_DNA"/>
</dbReference>
<evidence type="ECO:0000256" key="2">
    <source>
        <dbReference type="SAM" id="MobiDB-lite"/>
    </source>
</evidence>
<evidence type="ECO:0000313" key="5">
    <source>
        <dbReference type="EMBL" id="KDP28864.1"/>
    </source>
</evidence>
<proteinExistence type="predicted"/>
<dbReference type="SMART" id="SM00184">
    <property type="entry name" value="RING"/>
    <property type="match status" value="1"/>
</dbReference>
<evidence type="ECO:0008006" key="7">
    <source>
        <dbReference type="Google" id="ProtNLM"/>
    </source>
</evidence>
<dbReference type="InterPro" id="IPR016135">
    <property type="entry name" value="UBQ-conjugating_enzyme/RWD"/>
</dbReference>
<keyword evidence="1" id="KW-0862">Zinc</keyword>
<dbReference type="Proteomes" id="UP000027138">
    <property type="component" value="Unassembled WGS sequence"/>
</dbReference>
<dbReference type="GO" id="GO:0008270">
    <property type="term" value="F:zinc ion binding"/>
    <property type="evidence" value="ECO:0007669"/>
    <property type="project" value="UniProtKB-KW"/>
</dbReference>
<accession>A0A067KAM4</accession>
<reference evidence="5 6" key="1">
    <citation type="journal article" date="2014" name="PLoS ONE">
        <title>Global Analysis of Gene Expression Profiles in Physic Nut (Jatropha curcas L.) Seedlings Exposed to Salt Stress.</title>
        <authorList>
            <person name="Zhang L."/>
            <person name="Zhang C."/>
            <person name="Wu P."/>
            <person name="Chen Y."/>
            <person name="Li M."/>
            <person name="Jiang H."/>
            <person name="Wu G."/>
        </authorList>
    </citation>
    <scope>NUCLEOTIDE SEQUENCE [LARGE SCALE GENOMIC DNA]</scope>
    <source>
        <strain evidence="6">cv. GZQX0401</strain>
        <tissue evidence="5">Young leaves</tissue>
    </source>
</reference>
<dbReference type="KEGG" id="jcu:105643225"/>
<keyword evidence="6" id="KW-1185">Reference proteome</keyword>
<feature type="compositionally biased region" description="Polar residues" evidence="2">
    <location>
        <begin position="303"/>
        <end position="321"/>
    </location>
</feature>
<evidence type="ECO:0000256" key="1">
    <source>
        <dbReference type="PROSITE-ProRule" id="PRU00175"/>
    </source>
</evidence>
<protein>
    <recommendedName>
        <fullName evidence="7">RWD domain-containing protein</fullName>
    </recommendedName>
</protein>
<dbReference type="InterPro" id="IPR001841">
    <property type="entry name" value="Znf_RING"/>
</dbReference>
<dbReference type="Pfam" id="PF05773">
    <property type="entry name" value="RWD"/>
    <property type="match status" value="1"/>
</dbReference>
<dbReference type="SUPFAM" id="SSF57850">
    <property type="entry name" value="RING/U-box"/>
    <property type="match status" value="1"/>
</dbReference>
<dbReference type="SMART" id="SM00591">
    <property type="entry name" value="RWD"/>
    <property type="match status" value="1"/>
</dbReference>
<dbReference type="Gene3D" id="3.30.40.10">
    <property type="entry name" value="Zinc/RING finger domain, C3HC4 (zinc finger)"/>
    <property type="match status" value="1"/>
</dbReference>
<dbReference type="STRING" id="180498.A0A067KAM4"/>
<dbReference type="PROSITE" id="PS50089">
    <property type="entry name" value="ZF_RING_2"/>
    <property type="match status" value="1"/>
</dbReference>
<dbReference type="OrthoDB" id="432311at2759"/>
<keyword evidence="1" id="KW-0863">Zinc-finger</keyword>
<evidence type="ECO:0000259" key="3">
    <source>
        <dbReference type="PROSITE" id="PS50089"/>
    </source>
</evidence>
<feature type="domain" description="RING-type" evidence="3">
    <location>
        <begin position="122"/>
        <end position="206"/>
    </location>
</feature>
<feature type="compositionally biased region" description="Basic and acidic residues" evidence="2">
    <location>
        <begin position="292"/>
        <end position="302"/>
    </location>
</feature>
<dbReference type="Gene3D" id="3.10.110.10">
    <property type="entry name" value="Ubiquitin Conjugating Enzyme"/>
    <property type="match status" value="1"/>
</dbReference>
<dbReference type="PROSITE" id="PS50908">
    <property type="entry name" value="RWD"/>
    <property type="match status" value="1"/>
</dbReference>